<keyword evidence="2" id="KW-1185">Reference proteome</keyword>
<organism evidence="1 2">
    <name type="scientific">Pyronema omphalodes (strain CBS 100304)</name>
    <name type="common">Pyronema confluens</name>
    <dbReference type="NCBI Taxonomy" id="1076935"/>
    <lineage>
        <taxon>Eukaryota</taxon>
        <taxon>Fungi</taxon>
        <taxon>Dikarya</taxon>
        <taxon>Ascomycota</taxon>
        <taxon>Pezizomycotina</taxon>
        <taxon>Pezizomycetes</taxon>
        <taxon>Pezizales</taxon>
        <taxon>Pyronemataceae</taxon>
        <taxon>Pyronema</taxon>
    </lineage>
</organism>
<proteinExistence type="predicted"/>
<evidence type="ECO:0000313" key="1">
    <source>
        <dbReference type="EMBL" id="CCX16333.1"/>
    </source>
</evidence>
<reference evidence="1 2" key="1">
    <citation type="journal article" date="2013" name="PLoS Genet.">
        <title>The genome and development-dependent transcriptomes of Pyronema confluens: a window into fungal evolution.</title>
        <authorList>
            <person name="Traeger S."/>
            <person name="Altegoer F."/>
            <person name="Freitag M."/>
            <person name="Gabaldon T."/>
            <person name="Kempken F."/>
            <person name="Kumar A."/>
            <person name="Marcet-Houben M."/>
            <person name="Poggeler S."/>
            <person name="Stajich J.E."/>
            <person name="Nowrousian M."/>
        </authorList>
    </citation>
    <scope>NUCLEOTIDE SEQUENCE [LARGE SCALE GENOMIC DNA]</scope>
    <source>
        <strain evidence="2">CBS 100304</strain>
        <tissue evidence="1">Vegetative mycelium</tissue>
    </source>
</reference>
<sequence length="78" mass="8835">MTLEFSTTLLFPIRLFKHRLTYKTAKSKDGLHWELEATSAFENRGPTDSRRVVDEGSLEAPGSGLLLFRAVIFRSSSF</sequence>
<dbReference type="EMBL" id="HF936378">
    <property type="protein sequence ID" value="CCX16333.1"/>
    <property type="molecule type" value="Genomic_DNA"/>
</dbReference>
<dbReference type="AlphaFoldDB" id="U4LI42"/>
<dbReference type="Proteomes" id="UP000018144">
    <property type="component" value="Unassembled WGS sequence"/>
</dbReference>
<name>U4LI42_PYROM</name>
<gene>
    <name evidence="1" type="ORF">PCON_02929</name>
</gene>
<protein>
    <submittedName>
        <fullName evidence="1">Uncharacterized protein</fullName>
    </submittedName>
</protein>
<evidence type="ECO:0000313" key="2">
    <source>
        <dbReference type="Proteomes" id="UP000018144"/>
    </source>
</evidence>
<accession>U4LI42</accession>